<organism evidence="7 8">
    <name type="scientific">Anaeromyxobacter diazotrophicus</name>
    <dbReference type="NCBI Taxonomy" id="2590199"/>
    <lineage>
        <taxon>Bacteria</taxon>
        <taxon>Pseudomonadati</taxon>
        <taxon>Myxococcota</taxon>
        <taxon>Myxococcia</taxon>
        <taxon>Myxococcales</taxon>
        <taxon>Cystobacterineae</taxon>
        <taxon>Anaeromyxobacteraceae</taxon>
        <taxon>Anaeromyxobacter</taxon>
    </lineage>
</organism>
<dbReference type="PANTHER" id="PTHR43133:SF8">
    <property type="entry name" value="RNA POLYMERASE SIGMA FACTOR HI_1459-RELATED"/>
    <property type="match status" value="1"/>
</dbReference>
<proteinExistence type="inferred from homology"/>
<dbReference type="InterPro" id="IPR039425">
    <property type="entry name" value="RNA_pol_sigma-70-like"/>
</dbReference>
<evidence type="ECO:0000256" key="4">
    <source>
        <dbReference type="ARBA" id="ARBA00023125"/>
    </source>
</evidence>
<comment type="caution">
    <text evidence="7">The sequence shown here is derived from an EMBL/GenBank/DDBJ whole genome shotgun (WGS) entry which is preliminary data.</text>
</comment>
<dbReference type="Gene3D" id="1.10.1740.10">
    <property type="match status" value="1"/>
</dbReference>
<evidence type="ECO:0000256" key="3">
    <source>
        <dbReference type="ARBA" id="ARBA00023082"/>
    </source>
</evidence>
<dbReference type="GO" id="GO:0003677">
    <property type="term" value="F:DNA binding"/>
    <property type="evidence" value="ECO:0007669"/>
    <property type="project" value="UniProtKB-KW"/>
</dbReference>
<evidence type="ECO:0000256" key="1">
    <source>
        <dbReference type="ARBA" id="ARBA00010641"/>
    </source>
</evidence>
<keyword evidence="4" id="KW-0238">DNA-binding</keyword>
<dbReference type="EMBL" id="BJTG01000003">
    <property type="protein sequence ID" value="GEJ56468.1"/>
    <property type="molecule type" value="Genomic_DNA"/>
</dbReference>
<dbReference type="Gene3D" id="1.10.10.10">
    <property type="entry name" value="Winged helix-like DNA-binding domain superfamily/Winged helix DNA-binding domain"/>
    <property type="match status" value="1"/>
</dbReference>
<dbReference type="Proteomes" id="UP000503640">
    <property type="component" value="Unassembled WGS sequence"/>
</dbReference>
<sequence length="155" mass="17329">MVLLYREYGPAVYRRCLRLLRDREAARDATQEVFVKLLRDMGKLAARDTALPWIYRVATNHCLNLRRDVRRRGEQGEDALDLAPAAAAPYPAGRLAREVLARFDAQTQAVAVGVLVDGLEHEELASALGISRRTVHRKLARFLEGARQLLAGGEP</sequence>
<keyword evidence="5" id="KW-0804">Transcription</keyword>
<dbReference type="InterPro" id="IPR013325">
    <property type="entry name" value="RNA_pol_sigma_r2"/>
</dbReference>
<evidence type="ECO:0000256" key="2">
    <source>
        <dbReference type="ARBA" id="ARBA00023015"/>
    </source>
</evidence>
<reference evidence="8" key="1">
    <citation type="journal article" date="2020" name="Appl. Environ. Microbiol.">
        <title>Diazotrophic Anaeromyxobacter Isolates from Soils.</title>
        <authorList>
            <person name="Masuda Y."/>
            <person name="Yamanaka H."/>
            <person name="Xu Z.X."/>
            <person name="Shiratori Y."/>
            <person name="Aono T."/>
            <person name="Amachi S."/>
            <person name="Senoo K."/>
            <person name="Itoh H."/>
        </authorList>
    </citation>
    <scope>NUCLEOTIDE SEQUENCE [LARGE SCALE GENOMIC DNA]</scope>
    <source>
        <strain evidence="8">R267</strain>
    </source>
</reference>
<dbReference type="AlphaFoldDB" id="A0A7I9VJV7"/>
<evidence type="ECO:0000313" key="7">
    <source>
        <dbReference type="EMBL" id="GEJ56468.1"/>
    </source>
</evidence>
<name>A0A7I9VJV7_9BACT</name>
<dbReference type="NCBIfam" id="TIGR02937">
    <property type="entry name" value="sigma70-ECF"/>
    <property type="match status" value="1"/>
</dbReference>
<feature type="domain" description="RNA polymerase sigma-70 region 2" evidence="6">
    <location>
        <begin position="4"/>
        <end position="71"/>
    </location>
</feature>
<dbReference type="InterPro" id="IPR013324">
    <property type="entry name" value="RNA_pol_sigma_r3/r4-like"/>
</dbReference>
<dbReference type="GO" id="GO:0006352">
    <property type="term" value="P:DNA-templated transcription initiation"/>
    <property type="evidence" value="ECO:0007669"/>
    <property type="project" value="InterPro"/>
</dbReference>
<dbReference type="Pfam" id="PF04542">
    <property type="entry name" value="Sigma70_r2"/>
    <property type="match status" value="1"/>
</dbReference>
<dbReference type="InterPro" id="IPR007627">
    <property type="entry name" value="RNA_pol_sigma70_r2"/>
</dbReference>
<dbReference type="InterPro" id="IPR014284">
    <property type="entry name" value="RNA_pol_sigma-70_dom"/>
</dbReference>
<keyword evidence="3" id="KW-0731">Sigma factor</keyword>
<keyword evidence="2" id="KW-0805">Transcription regulation</keyword>
<dbReference type="PANTHER" id="PTHR43133">
    <property type="entry name" value="RNA POLYMERASE ECF-TYPE SIGMA FACTO"/>
    <property type="match status" value="1"/>
</dbReference>
<protein>
    <submittedName>
        <fullName evidence="7">RNA polymerase subunit sigma-24</fullName>
    </submittedName>
</protein>
<accession>A0A7I9VJV7</accession>
<evidence type="ECO:0000256" key="5">
    <source>
        <dbReference type="ARBA" id="ARBA00023163"/>
    </source>
</evidence>
<keyword evidence="8" id="KW-1185">Reference proteome</keyword>
<dbReference type="SUPFAM" id="SSF88659">
    <property type="entry name" value="Sigma3 and sigma4 domains of RNA polymerase sigma factors"/>
    <property type="match status" value="1"/>
</dbReference>
<evidence type="ECO:0000259" key="6">
    <source>
        <dbReference type="Pfam" id="PF04542"/>
    </source>
</evidence>
<dbReference type="SUPFAM" id="SSF88946">
    <property type="entry name" value="Sigma2 domain of RNA polymerase sigma factors"/>
    <property type="match status" value="1"/>
</dbReference>
<gene>
    <name evidence="7" type="ORF">AMYX_12090</name>
</gene>
<evidence type="ECO:0000313" key="8">
    <source>
        <dbReference type="Proteomes" id="UP000503640"/>
    </source>
</evidence>
<dbReference type="InterPro" id="IPR036388">
    <property type="entry name" value="WH-like_DNA-bd_sf"/>
</dbReference>
<comment type="similarity">
    <text evidence="1">Belongs to the sigma-70 factor family. ECF subfamily.</text>
</comment>
<dbReference type="GO" id="GO:0016987">
    <property type="term" value="F:sigma factor activity"/>
    <property type="evidence" value="ECO:0007669"/>
    <property type="project" value="UniProtKB-KW"/>
</dbReference>